<dbReference type="SUPFAM" id="SSF47413">
    <property type="entry name" value="lambda repressor-like DNA-binding domains"/>
    <property type="match status" value="1"/>
</dbReference>
<sequence length="132" mass="15447">MFAKNLKELRLAYGLSQKELAEELGTSQPSYVKWENGKTSPTLKTIEKIANVFDVPISQLVNDNVLELNQIFRVDYFEYNGFPLSNVETEDFLNYFQQFCETSLKHYDHNKQTKMIKLKNGKWITYNPPKSI</sequence>
<feature type="domain" description="HTH cro/C1-type" evidence="2">
    <location>
        <begin position="6"/>
        <end position="60"/>
    </location>
</feature>
<dbReference type="PROSITE" id="PS50943">
    <property type="entry name" value="HTH_CROC1"/>
    <property type="match status" value="1"/>
</dbReference>
<evidence type="ECO:0000259" key="2">
    <source>
        <dbReference type="PROSITE" id="PS50943"/>
    </source>
</evidence>
<dbReference type="Gene3D" id="1.10.260.40">
    <property type="entry name" value="lambda repressor-like DNA-binding domains"/>
    <property type="match status" value="1"/>
</dbReference>
<organism evidence="3 4">
    <name type="scientific">Streptococcus canis</name>
    <dbReference type="NCBI Taxonomy" id="1329"/>
    <lineage>
        <taxon>Bacteria</taxon>
        <taxon>Bacillati</taxon>
        <taxon>Bacillota</taxon>
        <taxon>Bacilli</taxon>
        <taxon>Lactobacillales</taxon>
        <taxon>Streptococcaceae</taxon>
        <taxon>Streptococcus</taxon>
    </lineage>
</organism>
<proteinExistence type="predicted"/>
<keyword evidence="1" id="KW-0238">DNA-binding</keyword>
<gene>
    <name evidence="3" type="primary">xre_6</name>
    <name evidence="3" type="ORF">FMV2238Y02_21990</name>
</gene>
<dbReference type="InterPro" id="IPR010982">
    <property type="entry name" value="Lambda_DNA-bd_dom_sf"/>
</dbReference>
<dbReference type="RefSeq" id="WP_125074932.1">
    <property type="nucleotide sequence ID" value="NZ_UXEP01000054.1"/>
</dbReference>
<dbReference type="CDD" id="cd00093">
    <property type="entry name" value="HTH_XRE"/>
    <property type="match status" value="1"/>
</dbReference>
<name>A0A3P5XSG9_STRCB</name>
<protein>
    <submittedName>
        <fullName evidence="3">HTH-type transcriptional regulator Xre</fullName>
    </submittedName>
</protein>
<dbReference type="Proteomes" id="UP000280759">
    <property type="component" value="Unassembled WGS sequence"/>
</dbReference>
<reference evidence="3 4" key="1">
    <citation type="submission" date="2018-10" db="EMBL/GenBank/DDBJ databases">
        <authorList>
            <consortium name="Molecular Microbiology and Infection Unit (UMMI)"/>
            <person name="Machado M."/>
        </authorList>
    </citation>
    <scope>NUCLEOTIDE SEQUENCE [LARGE SCALE GENOMIC DNA]</scope>
    <source>
        <strain evidence="3">FMV2238.02</strain>
    </source>
</reference>
<keyword evidence="4" id="KW-1185">Reference proteome</keyword>
<dbReference type="AlphaFoldDB" id="A0A3P5XSG9"/>
<dbReference type="GO" id="GO:0003677">
    <property type="term" value="F:DNA binding"/>
    <property type="evidence" value="ECO:0007669"/>
    <property type="project" value="UniProtKB-KW"/>
</dbReference>
<dbReference type="InterPro" id="IPR001387">
    <property type="entry name" value="Cro/C1-type_HTH"/>
</dbReference>
<evidence type="ECO:0000256" key="1">
    <source>
        <dbReference type="ARBA" id="ARBA00023125"/>
    </source>
</evidence>
<dbReference type="Pfam" id="PF01381">
    <property type="entry name" value="HTH_3"/>
    <property type="match status" value="1"/>
</dbReference>
<dbReference type="PANTHER" id="PTHR46558:SF4">
    <property type="entry name" value="DNA-BIDING PHAGE PROTEIN"/>
    <property type="match status" value="1"/>
</dbReference>
<accession>A0A3P5XSG9</accession>
<dbReference type="EMBL" id="UXEP01000054">
    <property type="protein sequence ID" value="VDC43684.1"/>
    <property type="molecule type" value="Genomic_DNA"/>
</dbReference>
<evidence type="ECO:0000313" key="4">
    <source>
        <dbReference type="Proteomes" id="UP000280759"/>
    </source>
</evidence>
<evidence type="ECO:0000313" key="3">
    <source>
        <dbReference type="EMBL" id="VDC43684.1"/>
    </source>
</evidence>
<dbReference type="PANTHER" id="PTHR46558">
    <property type="entry name" value="TRACRIPTIONAL REGULATORY PROTEIN-RELATED-RELATED"/>
    <property type="match status" value="1"/>
</dbReference>
<dbReference type="SMART" id="SM00530">
    <property type="entry name" value="HTH_XRE"/>
    <property type="match status" value="1"/>
</dbReference>